<comment type="caution">
    <text evidence="2">The sequence shown here is derived from an EMBL/GenBank/DDBJ whole genome shotgun (WGS) entry which is preliminary data.</text>
</comment>
<keyword evidence="1" id="KW-0472">Membrane</keyword>
<proteinExistence type="predicted"/>
<evidence type="ECO:0000256" key="1">
    <source>
        <dbReference type="SAM" id="Phobius"/>
    </source>
</evidence>
<organism evidence="2">
    <name type="scientific">marine sediment metagenome</name>
    <dbReference type="NCBI Taxonomy" id="412755"/>
    <lineage>
        <taxon>unclassified sequences</taxon>
        <taxon>metagenomes</taxon>
        <taxon>ecological metagenomes</taxon>
    </lineage>
</organism>
<keyword evidence="1" id="KW-1133">Transmembrane helix</keyword>
<gene>
    <name evidence="2" type="ORF">LCGC14_2663230</name>
</gene>
<dbReference type="EMBL" id="LAZR01046508">
    <property type="protein sequence ID" value="KKK96394.1"/>
    <property type="molecule type" value="Genomic_DNA"/>
</dbReference>
<feature type="transmembrane region" description="Helical" evidence="1">
    <location>
        <begin position="12"/>
        <end position="34"/>
    </location>
</feature>
<name>A0A0F9C1J7_9ZZZZ</name>
<keyword evidence="1" id="KW-0812">Transmembrane</keyword>
<sequence>MSDWLARLLNTLAFFVWLVVGTMVLFMPLLWWTYVEVVR</sequence>
<accession>A0A0F9C1J7</accession>
<reference evidence="2" key="1">
    <citation type="journal article" date="2015" name="Nature">
        <title>Complex archaea that bridge the gap between prokaryotes and eukaryotes.</title>
        <authorList>
            <person name="Spang A."/>
            <person name="Saw J.H."/>
            <person name="Jorgensen S.L."/>
            <person name="Zaremba-Niedzwiedzka K."/>
            <person name="Martijn J."/>
            <person name="Lind A.E."/>
            <person name="van Eijk R."/>
            <person name="Schleper C."/>
            <person name="Guy L."/>
            <person name="Ettema T.J."/>
        </authorList>
    </citation>
    <scope>NUCLEOTIDE SEQUENCE</scope>
</reference>
<protein>
    <submittedName>
        <fullName evidence="2">Uncharacterized protein</fullName>
    </submittedName>
</protein>
<dbReference type="AlphaFoldDB" id="A0A0F9C1J7"/>
<evidence type="ECO:0000313" key="2">
    <source>
        <dbReference type="EMBL" id="KKK96394.1"/>
    </source>
</evidence>